<dbReference type="GO" id="GO:0009279">
    <property type="term" value="C:cell outer membrane"/>
    <property type="evidence" value="ECO:0007669"/>
    <property type="project" value="UniProtKB-SubCell"/>
</dbReference>
<keyword evidence="6" id="KW-0472">Membrane</keyword>
<keyword evidence="10" id="KW-1185">Reference proteome</keyword>
<dbReference type="Pfam" id="PF02321">
    <property type="entry name" value="OEP"/>
    <property type="match status" value="2"/>
</dbReference>
<keyword evidence="8" id="KW-0732">Signal</keyword>
<dbReference type="Gene3D" id="1.20.1600.10">
    <property type="entry name" value="Outer membrane efflux proteins (OEP)"/>
    <property type="match status" value="1"/>
</dbReference>
<dbReference type="GO" id="GO:0015562">
    <property type="term" value="F:efflux transmembrane transporter activity"/>
    <property type="evidence" value="ECO:0007669"/>
    <property type="project" value="InterPro"/>
</dbReference>
<evidence type="ECO:0000256" key="2">
    <source>
        <dbReference type="ARBA" id="ARBA00007613"/>
    </source>
</evidence>
<dbReference type="GO" id="GO:1990281">
    <property type="term" value="C:efflux pump complex"/>
    <property type="evidence" value="ECO:0007669"/>
    <property type="project" value="TreeGrafter"/>
</dbReference>
<gene>
    <name evidence="9" type="ordered locus">Slin_3719</name>
</gene>
<evidence type="ECO:0000256" key="6">
    <source>
        <dbReference type="ARBA" id="ARBA00023136"/>
    </source>
</evidence>
<dbReference type="HOGENOM" id="CLU_012817_10_0_10"/>
<evidence type="ECO:0000256" key="3">
    <source>
        <dbReference type="ARBA" id="ARBA00022448"/>
    </source>
</evidence>
<sequence length="444" mass="49583">MKDCQLLIWLVGISSSVTVQAQPLSFADCIDFSLKNHPSTVVYTNNVGMANERAKQALSVYLPQINGSVTYVDNLQLPTTILPAGIFGPDAKEVKFGNQFTANAYLDASQLLYDQSRIYGIRASEPYQQLTELQKEQNRETIIYNTAVAFFQVLIYREQEKILQNNLRNYTSMLSPMMLQVQKGVVLQKDVDRVTVSRNTTAYQINDAQSKEVLALNTLKNAMGLPLTAPLSITDSLTYETFAILPSSAEFTASGTYDYRIGQTNLTLQEIDLQTKKAAFLPTVAAIGRYGQQAYSNDFSTSLKNWYGYSYIGLAVNVPIMSGLRRKSQLEESKLNLENTKINLELSRQSLLLRFENARAALISAFTGLQSNKETLRLAQQVAAVTTTQYQKGVGSIIDFLNDDNAVRNAQETYLSSLLNVLLARLNYEKAQGTLTTYYTQLKN</sequence>
<organism evidence="9 10">
    <name type="scientific">Spirosoma linguale (strain ATCC 33905 / DSM 74 / LMG 10896 / Claus 1)</name>
    <dbReference type="NCBI Taxonomy" id="504472"/>
    <lineage>
        <taxon>Bacteria</taxon>
        <taxon>Pseudomonadati</taxon>
        <taxon>Bacteroidota</taxon>
        <taxon>Cytophagia</taxon>
        <taxon>Cytophagales</taxon>
        <taxon>Cytophagaceae</taxon>
        <taxon>Spirosoma</taxon>
    </lineage>
</organism>
<dbReference type="SUPFAM" id="SSF56954">
    <property type="entry name" value="Outer membrane efflux proteins (OEP)"/>
    <property type="match status" value="1"/>
</dbReference>
<dbReference type="STRING" id="504472.Slin_3719"/>
<keyword evidence="4" id="KW-1134">Transmembrane beta strand</keyword>
<accession>D2QBY5</accession>
<keyword evidence="3" id="KW-0813">Transport</keyword>
<evidence type="ECO:0000256" key="5">
    <source>
        <dbReference type="ARBA" id="ARBA00022692"/>
    </source>
</evidence>
<dbReference type="PANTHER" id="PTHR30026">
    <property type="entry name" value="OUTER MEMBRANE PROTEIN TOLC"/>
    <property type="match status" value="1"/>
</dbReference>
<feature type="signal peptide" evidence="8">
    <location>
        <begin position="1"/>
        <end position="21"/>
    </location>
</feature>
<dbReference type="InterPro" id="IPR051906">
    <property type="entry name" value="TolC-like"/>
</dbReference>
<keyword evidence="7" id="KW-0998">Cell outer membrane</keyword>
<evidence type="ECO:0000256" key="8">
    <source>
        <dbReference type="SAM" id="SignalP"/>
    </source>
</evidence>
<protein>
    <submittedName>
        <fullName evidence="9">Outer membrane efflux protein</fullName>
    </submittedName>
</protein>
<evidence type="ECO:0000256" key="7">
    <source>
        <dbReference type="ARBA" id="ARBA00023237"/>
    </source>
</evidence>
<dbReference type="EMBL" id="CP001769">
    <property type="protein sequence ID" value="ADB39720.1"/>
    <property type="molecule type" value="Genomic_DNA"/>
</dbReference>
<dbReference type="Proteomes" id="UP000002028">
    <property type="component" value="Chromosome"/>
</dbReference>
<dbReference type="KEGG" id="sli:Slin_3719"/>
<dbReference type="GO" id="GO:0015288">
    <property type="term" value="F:porin activity"/>
    <property type="evidence" value="ECO:0007669"/>
    <property type="project" value="TreeGrafter"/>
</dbReference>
<proteinExistence type="inferred from homology"/>
<dbReference type="RefSeq" id="WP_012928236.1">
    <property type="nucleotide sequence ID" value="NC_013730.1"/>
</dbReference>
<dbReference type="InterPro" id="IPR003423">
    <property type="entry name" value="OMP_efflux"/>
</dbReference>
<evidence type="ECO:0000256" key="4">
    <source>
        <dbReference type="ARBA" id="ARBA00022452"/>
    </source>
</evidence>
<dbReference type="eggNOG" id="COG1538">
    <property type="taxonomic scope" value="Bacteria"/>
</dbReference>
<feature type="chain" id="PRO_5003035179" evidence="8">
    <location>
        <begin position="22"/>
        <end position="444"/>
    </location>
</feature>
<keyword evidence="5" id="KW-0812">Transmembrane</keyword>
<evidence type="ECO:0000313" key="10">
    <source>
        <dbReference type="Proteomes" id="UP000002028"/>
    </source>
</evidence>
<evidence type="ECO:0000313" key="9">
    <source>
        <dbReference type="EMBL" id="ADB39720.1"/>
    </source>
</evidence>
<dbReference type="PANTHER" id="PTHR30026:SF20">
    <property type="entry name" value="OUTER MEMBRANE PROTEIN TOLC"/>
    <property type="match status" value="1"/>
</dbReference>
<evidence type="ECO:0000256" key="1">
    <source>
        <dbReference type="ARBA" id="ARBA00004442"/>
    </source>
</evidence>
<comment type="similarity">
    <text evidence="2">Belongs to the outer membrane factor (OMF) (TC 1.B.17) family.</text>
</comment>
<comment type="subcellular location">
    <subcellularLocation>
        <location evidence="1">Cell outer membrane</location>
    </subcellularLocation>
</comment>
<dbReference type="AlphaFoldDB" id="D2QBY5"/>
<name>D2QBY5_SPILD</name>
<reference evidence="9 10" key="1">
    <citation type="journal article" date="2010" name="Stand. Genomic Sci.">
        <title>Complete genome sequence of Spirosoma linguale type strain (1).</title>
        <authorList>
            <person name="Lail K."/>
            <person name="Sikorski J."/>
            <person name="Saunders E."/>
            <person name="Lapidus A."/>
            <person name="Glavina Del Rio T."/>
            <person name="Copeland A."/>
            <person name="Tice H."/>
            <person name="Cheng J.-F."/>
            <person name="Lucas S."/>
            <person name="Nolan M."/>
            <person name="Bruce D."/>
            <person name="Goodwin L."/>
            <person name="Pitluck S."/>
            <person name="Ivanova N."/>
            <person name="Mavromatis K."/>
            <person name="Ovchinnikova G."/>
            <person name="Pati A."/>
            <person name="Chen A."/>
            <person name="Palaniappan K."/>
            <person name="Land M."/>
            <person name="Hauser L."/>
            <person name="Chang Y.-J."/>
            <person name="Jeffries C.D."/>
            <person name="Chain P."/>
            <person name="Brettin T."/>
            <person name="Detter J.C."/>
            <person name="Schuetze A."/>
            <person name="Rohde M."/>
            <person name="Tindall B.J."/>
            <person name="Goeker M."/>
            <person name="Bristow J."/>
            <person name="Eisen J.A."/>
            <person name="Markowitz V."/>
            <person name="Hugenholtz P."/>
            <person name="Kyrpides N.C."/>
            <person name="Klenk H.-P."/>
            <person name="Chen F."/>
        </authorList>
    </citation>
    <scope>NUCLEOTIDE SEQUENCE [LARGE SCALE GENOMIC DNA]</scope>
    <source>
        <strain evidence="10">ATCC 33905 / DSM 74 / LMG 10896 / Claus 1</strain>
    </source>
</reference>